<reference evidence="5" key="1">
    <citation type="journal article" date="2020" name="mSystems">
        <title>Genome- and Community-Level Interaction Insights into Carbon Utilization and Element Cycling Functions of Hydrothermarchaeota in Hydrothermal Sediment.</title>
        <authorList>
            <person name="Zhou Z."/>
            <person name="Liu Y."/>
            <person name="Xu W."/>
            <person name="Pan J."/>
            <person name="Luo Z.H."/>
            <person name="Li M."/>
        </authorList>
    </citation>
    <scope>NUCLEOTIDE SEQUENCE [LARGE SCALE GENOMIC DNA]</scope>
    <source>
        <strain evidence="5">SpSt-1257</strain>
    </source>
</reference>
<evidence type="ECO:0000313" key="5">
    <source>
        <dbReference type="EMBL" id="HEV09191.1"/>
    </source>
</evidence>
<dbReference type="PANTHER" id="PTHR43023:SF3">
    <property type="entry name" value="PROTEIN TRIGALACTOSYLDIACYLGLYCEROL 3, CHLOROPLASTIC"/>
    <property type="match status" value="1"/>
</dbReference>
<dbReference type="PROSITE" id="PS50893">
    <property type="entry name" value="ABC_TRANSPORTER_2"/>
    <property type="match status" value="1"/>
</dbReference>
<dbReference type="PANTHER" id="PTHR43023">
    <property type="entry name" value="PROTEIN TRIGALACTOSYLDIACYLGLYCEROL 3, CHLOROPLASTIC"/>
    <property type="match status" value="1"/>
</dbReference>
<evidence type="ECO:0000256" key="2">
    <source>
        <dbReference type="ARBA" id="ARBA00022741"/>
    </source>
</evidence>
<name>A0A831YC70_9AQUI</name>
<keyword evidence="3 5" id="KW-0067">ATP-binding</keyword>
<dbReference type="GO" id="GO:0005524">
    <property type="term" value="F:ATP binding"/>
    <property type="evidence" value="ECO:0007669"/>
    <property type="project" value="UniProtKB-KW"/>
</dbReference>
<organism evidence="5">
    <name type="scientific">Sulfurihydrogenibium azorense</name>
    <dbReference type="NCBI Taxonomy" id="309806"/>
    <lineage>
        <taxon>Bacteria</taxon>
        <taxon>Pseudomonadati</taxon>
        <taxon>Aquificota</taxon>
        <taxon>Aquificia</taxon>
        <taxon>Aquificales</taxon>
        <taxon>Hydrogenothermaceae</taxon>
        <taxon>Sulfurihydrogenibium</taxon>
    </lineage>
</organism>
<evidence type="ECO:0000259" key="4">
    <source>
        <dbReference type="PROSITE" id="PS50893"/>
    </source>
</evidence>
<dbReference type="InterPro" id="IPR003593">
    <property type="entry name" value="AAA+_ATPase"/>
</dbReference>
<gene>
    <name evidence="5" type="ORF">ENO34_02190</name>
</gene>
<keyword evidence="1" id="KW-0813">Transport</keyword>
<dbReference type="SMART" id="SM00382">
    <property type="entry name" value="AAA"/>
    <property type="match status" value="1"/>
</dbReference>
<dbReference type="EMBL" id="DSFC01000125">
    <property type="protein sequence ID" value="HEV09191.1"/>
    <property type="molecule type" value="Genomic_DNA"/>
</dbReference>
<dbReference type="Pfam" id="PF00005">
    <property type="entry name" value="ABC_tran"/>
    <property type="match status" value="1"/>
</dbReference>
<dbReference type="AlphaFoldDB" id="A0A831YC70"/>
<dbReference type="Gene3D" id="3.40.50.300">
    <property type="entry name" value="P-loop containing nucleotide triphosphate hydrolases"/>
    <property type="match status" value="1"/>
</dbReference>
<dbReference type="PROSITE" id="PS00211">
    <property type="entry name" value="ABC_TRANSPORTER_1"/>
    <property type="match status" value="1"/>
</dbReference>
<dbReference type="GO" id="GO:0016887">
    <property type="term" value="F:ATP hydrolysis activity"/>
    <property type="evidence" value="ECO:0007669"/>
    <property type="project" value="InterPro"/>
</dbReference>
<evidence type="ECO:0000256" key="3">
    <source>
        <dbReference type="ARBA" id="ARBA00022840"/>
    </source>
</evidence>
<dbReference type="InterPro" id="IPR003439">
    <property type="entry name" value="ABC_transporter-like_ATP-bd"/>
</dbReference>
<dbReference type="Proteomes" id="UP000885621">
    <property type="component" value="Unassembled WGS sequence"/>
</dbReference>
<accession>A0A831YC70</accession>
<comment type="caution">
    <text evidence="5">The sequence shown here is derived from an EMBL/GenBank/DDBJ whole genome shotgun (WGS) entry which is preliminary data.</text>
</comment>
<dbReference type="SUPFAM" id="SSF52540">
    <property type="entry name" value="P-loop containing nucleoside triphosphate hydrolases"/>
    <property type="match status" value="1"/>
</dbReference>
<sequence length="253" mass="27811">MAGYIIQVKDLVSKYGQKVVHRGLNLGIKEGELYAIVGGSGAGKSTLLKTLLLLKKADGGKILFKGKDISNLSEKEIEDIKKRIGVMFQFSTMLSSLTVGQNIIYVIKKRYSIDYKTALDMAKLKLKLVGLSMDTFYMYPSELSGGMKKKAALAVAMSTDPDILFLDEPTSGLDPISAEEFDKLVRTLVDTTGTTIVQITHDLGSLMFVDTVAVISKGLVVYEGNPQDLTNVNDDWIQSLTNTTRFRRLLDGK</sequence>
<dbReference type="InterPro" id="IPR027417">
    <property type="entry name" value="P-loop_NTPase"/>
</dbReference>
<keyword evidence="2" id="KW-0547">Nucleotide-binding</keyword>
<proteinExistence type="predicted"/>
<feature type="domain" description="ABC transporter" evidence="4">
    <location>
        <begin position="6"/>
        <end position="242"/>
    </location>
</feature>
<dbReference type="InterPro" id="IPR017871">
    <property type="entry name" value="ABC_transporter-like_CS"/>
</dbReference>
<protein>
    <submittedName>
        <fullName evidence="5">ATP-binding cassette domain-containing protein</fullName>
    </submittedName>
</protein>
<evidence type="ECO:0000256" key="1">
    <source>
        <dbReference type="ARBA" id="ARBA00022448"/>
    </source>
</evidence>